<reference evidence="2" key="1">
    <citation type="journal article" date="2023" name="Nat. Plants">
        <title>Single-cell RNA sequencing provides a high-resolution roadmap for understanding the multicellular compartmentation of specialized metabolism.</title>
        <authorList>
            <person name="Sun S."/>
            <person name="Shen X."/>
            <person name="Li Y."/>
            <person name="Li Y."/>
            <person name="Wang S."/>
            <person name="Li R."/>
            <person name="Zhang H."/>
            <person name="Shen G."/>
            <person name="Guo B."/>
            <person name="Wei J."/>
            <person name="Xu J."/>
            <person name="St-Pierre B."/>
            <person name="Chen S."/>
            <person name="Sun C."/>
        </authorList>
    </citation>
    <scope>NUCLEOTIDE SEQUENCE [LARGE SCALE GENOMIC DNA]</scope>
</reference>
<comment type="caution">
    <text evidence="1">The sequence shown here is derived from an EMBL/GenBank/DDBJ whole genome shotgun (WGS) entry which is preliminary data.</text>
</comment>
<organism evidence="1 2">
    <name type="scientific">Catharanthus roseus</name>
    <name type="common">Madagascar periwinkle</name>
    <name type="synonym">Vinca rosea</name>
    <dbReference type="NCBI Taxonomy" id="4058"/>
    <lineage>
        <taxon>Eukaryota</taxon>
        <taxon>Viridiplantae</taxon>
        <taxon>Streptophyta</taxon>
        <taxon>Embryophyta</taxon>
        <taxon>Tracheophyta</taxon>
        <taxon>Spermatophyta</taxon>
        <taxon>Magnoliopsida</taxon>
        <taxon>eudicotyledons</taxon>
        <taxon>Gunneridae</taxon>
        <taxon>Pentapetalae</taxon>
        <taxon>asterids</taxon>
        <taxon>lamiids</taxon>
        <taxon>Gentianales</taxon>
        <taxon>Apocynaceae</taxon>
        <taxon>Rauvolfioideae</taxon>
        <taxon>Vinceae</taxon>
        <taxon>Catharanthinae</taxon>
        <taxon>Catharanthus</taxon>
    </lineage>
</organism>
<keyword evidence="2" id="KW-1185">Reference proteome</keyword>
<dbReference type="Proteomes" id="UP001060085">
    <property type="component" value="Linkage Group LG05"/>
</dbReference>
<dbReference type="EMBL" id="CM044705">
    <property type="protein sequence ID" value="KAI5661549.1"/>
    <property type="molecule type" value="Genomic_DNA"/>
</dbReference>
<proteinExistence type="predicted"/>
<sequence length="117" mass="13743">MEAWPVGRSYGKLKLFFPSWLVKMKRQRASSGKDKRTGESCLAPLRMPTVYNWSWDELMDGYAMNAFQGLFWNIFRERDLIAEDYEKDIYLIDFTKVIVEDQVNSSTLVDTKSKQTL</sequence>
<evidence type="ECO:0000313" key="2">
    <source>
        <dbReference type="Proteomes" id="UP001060085"/>
    </source>
</evidence>
<accession>A0ACC0ALV3</accession>
<gene>
    <name evidence="1" type="ORF">M9H77_20872</name>
</gene>
<evidence type="ECO:0000313" key="1">
    <source>
        <dbReference type="EMBL" id="KAI5661549.1"/>
    </source>
</evidence>
<protein>
    <submittedName>
        <fullName evidence="1">Uncharacterized protein</fullName>
    </submittedName>
</protein>
<name>A0ACC0ALV3_CATRO</name>